<dbReference type="Gene3D" id="3.90.120.10">
    <property type="entry name" value="DNA Methylase, subunit A, domain 2"/>
    <property type="match status" value="1"/>
</dbReference>
<dbReference type="InterPro" id="IPR001525">
    <property type="entry name" value="C5_MeTfrase"/>
</dbReference>
<name>A0A6D2KKC9_9BRAS</name>
<dbReference type="SMART" id="SM00439">
    <property type="entry name" value="BAH"/>
    <property type="match status" value="1"/>
</dbReference>
<gene>
    <name evidence="14" type="ORF">MERR_LOCUS42175</name>
</gene>
<dbReference type="Pfam" id="PF00145">
    <property type="entry name" value="DNA_methylase"/>
    <property type="match status" value="1"/>
</dbReference>
<dbReference type="SUPFAM" id="SSF54160">
    <property type="entry name" value="Chromo domain-like"/>
    <property type="match status" value="1"/>
</dbReference>
<dbReference type="PANTHER" id="PTHR10629">
    <property type="entry name" value="CYTOSINE-SPECIFIC METHYLTRANSFERASE"/>
    <property type="match status" value="1"/>
</dbReference>
<dbReference type="GO" id="GO:0003886">
    <property type="term" value="F:DNA (cytosine-5-)-methyltransferase activity"/>
    <property type="evidence" value="ECO:0007669"/>
    <property type="project" value="UniProtKB-EC"/>
</dbReference>
<dbReference type="InterPro" id="IPR050390">
    <property type="entry name" value="C5-Methyltransferase"/>
</dbReference>
<evidence type="ECO:0000256" key="11">
    <source>
        <dbReference type="SAM" id="MobiDB-lite"/>
    </source>
</evidence>
<dbReference type="PRINTS" id="PR00105">
    <property type="entry name" value="C5METTRFRASE"/>
</dbReference>
<feature type="compositionally biased region" description="Polar residues" evidence="11">
    <location>
        <begin position="236"/>
        <end position="245"/>
    </location>
</feature>
<evidence type="ECO:0000256" key="8">
    <source>
        <dbReference type="ARBA" id="ARBA00047422"/>
    </source>
</evidence>
<feature type="region of interest" description="Disordered" evidence="11">
    <location>
        <begin position="629"/>
        <end position="655"/>
    </location>
</feature>
<keyword evidence="7" id="KW-0539">Nucleus</keyword>
<comment type="subcellular location">
    <subcellularLocation>
        <location evidence="1">Nucleus</location>
    </subcellularLocation>
</comment>
<dbReference type="PROSITE" id="PS51038">
    <property type="entry name" value="BAH"/>
    <property type="match status" value="1"/>
</dbReference>
<dbReference type="AlphaFoldDB" id="A0A6D2KKC9"/>
<dbReference type="GO" id="GO:0005634">
    <property type="term" value="C:nucleus"/>
    <property type="evidence" value="ECO:0007669"/>
    <property type="project" value="UniProtKB-SubCell"/>
</dbReference>
<keyword evidence="15" id="KW-1185">Reference proteome</keyword>
<feature type="compositionally biased region" description="Basic and acidic residues" evidence="11">
    <location>
        <begin position="205"/>
        <end position="216"/>
    </location>
</feature>
<keyword evidence="6" id="KW-0238">DNA-binding</keyword>
<evidence type="ECO:0000256" key="7">
    <source>
        <dbReference type="ARBA" id="ARBA00023242"/>
    </source>
</evidence>
<evidence type="ECO:0000256" key="2">
    <source>
        <dbReference type="ARBA" id="ARBA00011975"/>
    </source>
</evidence>
<evidence type="ECO:0000313" key="15">
    <source>
        <dbReference type="Proteomes" id="UP000467841"/>
    </source>
</evidence>
<dbReference type="OrthoDB" id="5376140at2759"/>
<dbReference type="FunFam" id="3.90.120.10:FF:000003">
    <property type="entry name" value="DNA (cytosine-5)-methyltransferase 1"/>
    <property type="match status" value="1"/>
</dbReference>
<dbReference type="FunFam" id="2.30.30.490:FF:000011">
    <property type="entry name" value="DNA (cytosine-5)-methyltransferase 1"/>
    <property type="match status" value="1"/>
</dbReference>
<feature type="compositionally biased region" description="Basic residues" evidence="11">
    <location>
        <begin position="188"/>
        <end position="197"/>
    </location>
</feature>
<dbReference type="Pfam" id="PF00385">
    <property type="entry name" value="Chromo"/>
    <property type="match status" value="1"/>
</dbReference>
<evidence type="ECO:0000256" key="4">
    <source>
        <dbReference type="ARBA" id="ARBA00022679"/>
    </source>
</evidence>
<dbReference type="GO" id="GO:0003682">
    <property type="term" value="F:chromatin binding"/>
    <property type="evidence" value="ECO:0007669"/>
    <property type="project" value="InterPro"/>
</dbReference>
<comment type="similarity">
    <text evidence="10">Belongs to the class I-like SAM-binding methyltransferase superfamily. C5-methyltransferase family.</text>
</comment>
<dbReference type="GO" id="GO:0044027">
    <property type="term" value="P:negative regulation of gene expression via chromosomal CpG island methylation"/>
    <property type="evidence" value="ECO:0007669"/>
    <property type="project" value="TreeGrafter"/>
</dbReference>
<evidence type="ECO:0000259" key="13">
    <source>
        <dbReference type="PROSITE" id="PS51038"/>
    </source>
</evidence>
<feature type="compositionally biased region" description="Basic and acidic residues" evidence="11">
    <location>
        <begin position="53"/>
        <end position="64"/>
    </location>
</feature>
<feature type="domain" description="BAH" evidence="13">
    <location>
        <begin position="397"/>
        <end position="512"/>
    </location>
</feature>
<feature type="region of interest" description="Disordered" evidence="11">
    <location>
        <begin position="16"/>
        <end position="110"/>
    </location>
</feature>
<dbReference type="SUPFAM" id="SSF53335">
    <property type="entry name" value="S-adenosyl-L-methionine-dependent methyltransferases"/>
    <property type="match status" value="1"/>
</dbReference>
<dbReference type="Gene3D" id="2.30.30.490">
    <property type="match status" value="1"/>
</dbReference>
<dbReference type="InterPro" id="IPR000953">
    <property type="entry name" value="Chromo/chromo_shadow_dom"/>
</dbReference>
<keyword evidence="4 10" id="KW-0808">Transferase</keyword>
<evidence type="ECO:0000256" key="3">
    <source>
        <dbReference type="ARBA" id="ARBA00022603"/>
    </source>
</evidence>
<dbReference type="SMART" id="SM00298">
    <property type="entry name" value="CHROMO"/>
    <property type="match status" value="1"/>
</dbReference>
<organism evidence="14 15">
    <name type="scientific">Microthlaspi erraticum</name>
    <dbReference type="NCBI Taxonomy" id="1685480"/>
    <lineage>
        <taxon>Eukaryota</taxon>
        <taxon>Viridiplantae</taxon>
        <taxon>Streptophyta</taxon>
        <taxon>Embryophyta</taxon>
        <taxon>Tracheophyta</taxon>
        <taxon>Spermatophyta</taxon>
        <taxon>Magnoliopsida</taxon>
        <taxon>eudicotyledons</taxon>
        <taxon>Gunneridae</taxon>
        <taxon>Pentapetalae</taxon>
        <taxon>rosids</taxon>
        <taxon>malvids</taxon>
        <taxon>Brassicales</taxon>
        <taxon>Brassicaceae</taxon>
        <taxon>Coluteocarpeae</taxon>
        <taxon>Microthlaspi</taxon>
    </lineage>
</organism>
<dbReference type="Gene3D" id="3.40.50.150">
    <property type="entry name" value="Vaccinia Virus protein VP39"/>
    <property type="match status" value="2"/>
</dbReference>
<protein>
    <recommendedName>
        <fullName evidence="2">DNA (cytosine-5-)-methyltransferase</fullName>
        <ecNumber evidence="2">2.1.1.37</ecNumber>
    </recommendedName>
</protein>
<dbReference type="InterPro" id="IPR043151">
    <property type="entry name" value="BAH_sf"/>
</dbReference>
<evidence type="ECO:0000256" key="10">
    <source>
        <dbReference type="PROSITE-ProRule" id="PRU01016"/>
    </source>
</evidence>
<evidence type="ECO:0000256" key="6">
    <source>
        <dbReference type="ARBA" id="ARBA00023125"/>
    </source>
</evidence>
<reference evidence="14" key="1">
    <citation type="submission" date="2020-01" db="EMBL/GenBank/DDBJ databases">
        <authorList>
            <person name="Mishra B."/>
        </authorList>
    </citation>
    <scope>NUCLEOTIDE SEQUENCE [LARGE SCALE GENOMIC DNA]</scope>
</reference>
<evidence type="ECO:0000256" key="1">
    <source>
        <dbReference type="ARBA" id="ARBA00004123"/>
    </source>
</evidence>
<feature type="compositionally biased region" description="Polar residues" evidence="11">
    <location>
        <begin position="16"/>
        <end position="25"/>
    </location>
</feature>
<dbReference type="GO" id="GO:0003677">
    <property type="term" value="F:DNA binding"/>
    <property type="evidence" value="ECO:0007669"/>
    <property type="project" value="UniProtKB-KW"/>
</dbReference>
<evidence type="ECO:0000256" key="5">
    <source>
        <dbReference type="ARBA" id="ARBA00022691"/>
    </source>
</evidence>
<dbReference type="InterPro" id="IPR001025">
    <property type="entry name" value="BAH_dom"/>
</dbReference>
<dbReference type="Pfam" id="PF01426">
    <property type="entry name" value="BAH"/>
    <property type="match status" value="1"/>
</dbReference>
<dbReference type="InterPro" id="IPR016197">
    <property type="entry name" value="Chromo-like_dom_sf"/>
</dbReference>
<dbReference type="PANTHER" id="PTHR10629:SF34">
    <property type="entry name" value="DNA (CYTOSINE-5)-METHYLTRANSFERASE CMT2"/>
    <property type="match status" value="1"/>
</dbReference>
<dbReference type="PROSITE" id="PS51679">
    <property type="entry name" value="SAM_MT_C5"/>
    <property type="match status" value="1"/>
</dbReference>
<dbReference type="EMBL" id="CACVBM020001595">
    <property type="protein sequence ID" value="CAA7054939.1"/>
    <property type="molecule type" value="Genomic_DNA"/>
</dbReference>
<feature type="compositionally biased region" description="Polar residues" evidence="11">
    <location>
        <begin position="155"/>
        <end position="166"/>
    </location>
</feature>
<proteinExistence type="inferred from homology"/>
<accession>A0A6D2KKC9</accession>
<dbReference type="EC" id="2.1.1.37" evidence="2"/>
<comment type="catalytic activity">
    <reaction evidence="8">
        <text>a 2'-deoxycytidine in DNA + S-adenosyl-L-methionine = a 5-methyl-2'-deoxycytidine in DNA + S-adenosyl-L-homocysteine + H(+)</text>
        <dbReference type="Rhea" id="RHEA:13681"/>
        <dbReference type="Rhea" id="RHEA-COMP:11369"/>
        <dbReference type="Rhea" id="RHEA-COMP:11370"/>
        <dbReference type="ChEBI" id="CHEBI:15378"/>
        <dbReference type="ChEBI" id="CHEBI:57856"/>
        <dbReference type="ChEBI" id="CHEBI:59789"/>
        <dbReference type="ChEBI" id="CHEBI:85452"/>
        <dbReference type="ChEBI" id="CHEBI:85454"/>
        <dbReference type="EC" id="2.1.1.37"/>
    </reaction>
</comment>
<evidence type="ECO:0000259" key="12">
    <source>
        <dbReference type="PROSITE" id="PS50013"/>
    </source>
</evidence>
<evidence type="ECO:0000256" key="9">
    <source>
        <dbReference type="PIRSR" id="PIRSR037404-1"/>
    </source>
</evidence>
<evidence type="ECO:0000313" key="14">
    <source>
        <dbReference type="EMBL" id="CAA7054939.1"/>
    </source>
</evidence>
<keyword evidence="5 10" id="KW-0949">S-adenosyl-L-methionine</keyword>
<dbReference type="InterPro" id="IPR029063">
    <property type="entry name" value="SAM-dependent_MTases_sf"/>
</dbReference>
<dbReference type="GO" id="GO:0032259">
    <property type="term" value="P:methylation"/>
    <property type="evidence" value="ECO:0007669"/>
    <property type="project" value="UniProtKB-KW"/>
</dbReference>
<comment type="caution">
    <text evidence="14">The sequence shown here is derived from an EMBL/GenBank/DDBJ whole genome shotgun (WGS) entry which is preliminary data.</text>
</comment>
<dbReference type="CDD" id="cd18635">
    <property type="entry name" value="CD_CMT3_like"/>
    <property type="match status" value="1"/>
</dbReference>
<dbReference type="InterPro" id="IPR023780">
    <property type="entry name" value="Chromo_domain"/>
</dbReference>
<dbReference type="PROSITE" id="PS50013">
    <property type="entry name" value="CHROMO_2"/>
    <property type="match status" value="1"/>
</dbReference>
<feature type="compositionally biased region" description="Basic and acidic residues" evidence="11">
    <location>
        <begin position="629"/>
        <end position="641"/>
    </location>
</feature>
<feature type="region of interest" description="Disordered" evidence="11">
    <location>
        <begin position="155"/>
        <end position="247"/>
    </location>
</feature>
<sequence length="1115" mass="125130">MLSPAKCEFEDSATAQLNLHSSSPSVPERLSLPNPEVSDEEAAQSSFSGEATKLSDGEMSERRSTKLNSNSELRKSPRSTNSCQVRRSPRFPPADGKIDNVCSVPVTGKSGSRKIEITSALLKKESLDSEGLSFKDIAAIAKNLEMDIESDCQVTNNDAEGRSQAQAKRKADSDRLSSSIKNCNRSLRSSKRTRRSPRFTEEDENIGKSKEGEKPVASRNPSKRSPKLSGIVENGNGETFNTSDCSAADNRVTEEMNGNSTVIHISDSDEETPAKNVQDSDGYLYTRSSNGAILIEDASECDGRVAPLDLSSSAKSTKGKGGARVTRTAAVREKHEPCNFFFVGEPIPCEEAQERWRWRYDLKERKSKSKGQQPEDDEDKIVANVECHYSQAKVDNQTFSLGDFACIKGDEKETHIGKVVEFFKTTDGESYFRVQWFYRATDTVMKQEATHHDKRRLFYSTVMNDNPIDCLISKVTVLQVSPRAGLEPKSIKSDFYFDMEYCVEYSTFRTLRNLKSSENKLQCCADVVPKESTESLLKNNCFSKELPVLDLYSGCGGMSTGLSLGAKISGFDVVTKWAVDQNLAACESLKLNHPQTQVRNDAAGDFLLLLKEWDKLCKRYVFDNDQTTDKLSSESSKREETTESSSSDDDSEPEEYEVEKLVDICYGDADNTGENGLKFKVHWKGYSSKEDTWEPAEELSNCEDAMREFVTRGFKSKILPLPGGVGVICGGPPCQGISGYNRHRNVDSPLTDEKNQQIIVFMDIVEYLKPAFVLMENVVDILRLDKGSLGRYALSRLVHMRYQARLGIMTAGCYGLSQFRSRVFMWGADPNKNLPPFPLPTHDVIVRYGFPQEFERNVVAYDEGQSRKVEQALVLQDAISDLPPVSNDEEREKMPYQNLPETDFQRYVRSTKQDLTGSEIGKCTKGTMLLHDHRPLHMFETDYIRVCQIPKKKGANFRDLPGLIVRDDNTVCRDPSMELVLLPSGRPLVPEYVFTFQQGKSKRPFGRLWWDETVPTVLTVPTCHSQTFLHPEQDRVLTIRESARLQGFPDYFQFCGTVKERYCQIGNAVAVSVSRALGYSLAVAFRGIACDDHLIKLPENFSHSTYLQLKEATPH</sequence>
<keyword evidence="3 10" id="KW-0489">Methyltransferase</keyword>
<feature type="compositionally biased region" description="Acidic residues" evidence="11">
    <location>
        <begin position="646"/>
        <end position="655"/>
    </location>
</feature>
<feature type="domain" description="Chromo" evidence="12">
    <location>
        <begin position="656"/>
        <end position="709"/>
    </location>
</feature>
<dbReference type="CDD" id="cd04716">
    <property type="entry name" value="BAH_plantDCM_I"/>
    <property type="match status" value="1"/>
</dbReference>
<feature type="active site" evidence="9 10">
    <location>
        <position position="734"/>
    </location>
</feature>
<dbReference type="Proteomes" id="UP000467841">
    <property type="component" value="Unassembled WGS sequence"/>
</dbReference>
<dbReference type="GO" id="GO:0006346">
    <property type="term" value="P:DNA methylation-dependent constitutive heterochromatin formation"/>
    <property type="evidence" value="ECO:0007669"/>
    <property type="project" value="InterPro"/>
</dbReference>